<sequence>MADTSQGKTLDDVYGIMSKLAESQAMIAQSQASLAQSHASLAEGQAALSRDMSELVNVQKEALEAQKETAHSATESAHSVKESTHSVKEMLDLQKKTNAANAPQPPTMDAGSRLTRTFELLEHILLHDCVVMETVLFAQRVKKCFNATINNSKLLQQKLFFAPVEACPQDPSAFVDGVSNSITMNPLLTRSSVLERIPLLFDPSTQHLRYIQIEDDKRVRLLPDAPVVHDENNWPDYTGDEPHLYWQVKYTASHLNSQEIDLRIFTAGSWRRMYFSQPPLPLLCEVYVHMPHLCYFSGRATCGRLCTMNELLDVLAEKALESIKGVEWMQV</sequence>
<proteinExistence type="predicted"/>
<organism evidence="2 3">
    <name type="scientific">Elasticomyces elasticus</name>
    <dbReference type="NCBI Taxonomy" id="574655"/>
    <lineage>
        <taxon>Eukaryota</taxon>
        <taxon>Fungi</taxon>
        <taxon>Dikarya</taxon>
        <taxon>Ascomycota</taxon>
        <taxon>Pezizomycotina</taxon>
        <taxon>Dothideomycetes</taxon>
        <taxon>Dothideomycetidae</taxon>
        <taxon>Mycosphaerellales</taxon>
        <taxon>Teratosphaeriaceae</taxon>
        <taxon>Elasticomyces</taxon>
    </lineage>
</organism>
<comment type="caution">
    <text evidence="2">The sequence shown here is derived from an EMBL/GenBank/DDBJ whole genome shotgun (WGS) entry which is preliminary data.</text>
</comment>
<dbReference type="Proteomes" id="UP001310594">
    <property type="component" value="Unassembled WGS sequence"/>
</dbReference>
<evidence type="ECO:0000313" key="2">
    <source>
        <dbReference type="EMBL" id="KAK5695528.1"/>
    </source>
</evidence>
<evidence type="ECO:0000313" key="3">
    <source>
        <dbReference type="Proteomes" id="UP001310594"/>
    </source>
</evidence>
<reference evidence="2" key="1">
    <citation type="submission" date="2023-08" db="EMBL/GenBank/DDBJ databases">
        <title>Black Yeasts Isolated from many extreme environments.</title>
        <authorList>
            <person name="Coleine C."/>
            <person name="Stajich J.E."/>
            <person name="Selbmann L."/>
        </authorList>
    </citation>
    <scope>NUCLEOTIDE SEQUENCE</scope>
    <source>
        <strain evidence="2">CCFEE 5810</strain>
    </source>
</reference>
<feature type="region of interest" description="Disordered" evidence="1">
    <location>
        <begin position="64"/>
        <end position="86"/>
    </location>
</feature>
<evidence type="ECO:0000256" key="1">
    <source>
        <dbReference type="SAM" id="MobiDB-lite"/>
    </source>
</evidence>
<accession>A0AAN7VPW3</accession>
<name>A0AAN7VPW3_9PEZI</name>
<protein>
    <submittedName>
        <fullName evidence="2">Uncharacterized protein</fullName>
    </submittedName>
</protein>
<gene>
    <name evidence="2" type="ORF">LTR97_009038</name>
</gene>
<dbReference type="AlphaFoldDB" id="A0AAN7VPW3"/>
<dbReference type="EMBL" id="JAVRQU010000014">
    <property type="protein sequence ID" value="KAK5695528.1"/>
    <property type="molecule type" value="Genomic_DNA"/>
</dbReference>